<name>A0A9N9IQN4_9GLOM</name>
<evidence type="ECO:0000313" key="1">
    <source>
        <dbReference type="EMBL" id="CAG8744681.1"/>
    </source>
</evidence>
<reference evidence="1" key="1">
    <citation type="submission" date="2021-06" db="EMBL/GenBank/DDBJ databases">
        <authorList>
            <person name="Kallberg Y."/>
            <person name="Tangrot J."/>
            <person name="Rosling A."/>
        </authorList>
    </citation>
    <scope>NUCLEOTIDE SEQUENCE</scope>
    <source>
        <strain evidence="1">MA453B</strain>
    </source>
</reference>
<dbReference type="Proteomes" id="UP000789405">
    <property type="component" value="Unassembled WGS sequence"/>
</dbReference>
<organism evidence="1 2">
    <name type="scientific">Dentiscutata erythropus</name>
    <dbReference type="NCBI Taxonomy" id="1348616"/>
    <lineage>
        <taxon>Eukaryota</taxon>
        <taxon>Fungi</taxon>
        <taxon>Fungi incertae sedis</taxon>
        <taxon>Mucoromycota</taxon>
        <taxon>Glomeromycotina</taxon>
        <taxon>Glomeromycetes</taxon>
        <taxon>Diversisporales</taxon>
        <taxon>Gigasporaceae</taxon>
        <taxon>Dentiscutata</taxon>
    </lineage>
</organism>
<proteinExistence type="predicted"/>
<dbReference type="OrthoDB" id="25391at2759"/>
<gene>
    <name evidence="1" type="ORF">DERYTH_LOCUS16321</name>
</gene>
<protein>
    <submittedName>
        <fullName evidence="1">3790_t:CDS:1</fullName>
    </submittedName>
</protein>
<dbReference type="AlphaFoldDB" id="A0A9N9IQN4"/>
<sequence>MSQFLALGSTNAASNNVSASSLGLSYANTAQIGTNFVLNDNRPLHQQQPPSEFTIDGFLALPGASNSVANHGVVGSQPVSHHLVNYQPNSMNELNNGTIDLSVSGIQESQMNVGGLRPPPYPPINPVSKLDKKMLLHIDK</sequence>
<comment type="caution">
    <text evidence="1">The sequence shown here is derived from an EMBL/GenBank/DDBJ whole genome shotgun (WGS) entry which is preliminary data.</text>
</comment>
<keyword evidence="2" id="KW-1185">Reference proteome</keyword>
<accession>A0A9N9IQN4</accession>
<evidence type="ECO:0000313" key="2">
    <source>
        <dbReference type="Proteomes" id="UP000789405"/>
    </source>
</evidence>
<dbReference type="EMBL" id="CAJVPY010014104">
    <property type="protein sequence ID" value="CAG8744681.1"/>
    <property type="molecule type" value="Genomic_DNA"/>
</dbReference>